<dbReference type="Proteomes" id="UP000671914">
    <property type="component" value="Chromosome"/>
</dbReference>
<accession>A0A975IQV7</accession>
<evidence type="ECO:0000256" key="1">
    <source>
        <dbReference type="SAM" id="MobiDB-lite"/>
    </source>
</evidence>
<dbReference type="EMBL" id="CP071696">
    <property type="protein sequence ID" value="QTX05451.1"/>
    <property type="molecule type" value="Genomic_DNA"/>
</dbReference>
<evidence type="ECO:0000313" key="4">
    <source>
        <dbReference type="Proteomes" id="UP000671914"/>
    </source>
</evidence>
<gene>
    <name evidence="3" type="ORF">G127AT_04340</name>
</gene>
<evidence type="ECO:0000256" key="2">
    <source>
        <dbReference type="SAM" id="Phobius"/>
    </source>
</evidence>
<keyword evidence="2" id="KW-0472">Membrane</keyword>
<feature type="transmembrane region" description="Helical" evidence="2">
    <location>
        <begin position="130"/>
        <end position="159"/>
    </location>
</feature>
<protein>
    <submittedName>
        <fullName evidence="3">DUF4190 domain-containing protein</fullName>
    </submittedName>
</protein>
<keyword evidence="4" id="KW-1185">Reference proteome</keyword>
<keyword evidence="2" id="KW-1133">Transmembrane helix</keyword>
<feature type="region of interest" description="Disordered" evidence="1">
    <location>
        <begin position="1"/>
        <end position="73"/>
    </location>
</feature>
<dbReference type="RefSeq" id="WP_210900302.1">
    <property type="nucleotide sequence ID" value="NZ_CP071696.1"/>
</dbReference>
<sequence length="201" mass="20683">MTQDADPGVPPEGGAPGRAPGERGRRAAGPPDDAPGTSPDRFRAVPASAAEPAGPPAAPTSDPLAPYRPAGPTFQAEPAVRELELPMDTGRLRQLPTGQLLTVRRPAAEPAVPGVLDEEEQRRVYSGIGVVLGVVGAVASLFVGWALPVSIIAIVFGVLALRREEGGRVPAYVGIATGVTGVLFSLIWIGYYAIILGALPT</sequence>
<keyword evidence="2" id="KW-0812">Transmembrane</keyword>
<proteinExistence type="predicted"/>
<name>A0A975IQV7_9MICO</name>
<organism evidence="3 4">
    <name type="scientific">Agromyces archimandritae</name>
    <dbReference type="NCBI Taxonomy" id="2781962"/>
    <lineage>
        <taxon>Bacteria</taxon>
        <taxon>Bacillati</taxon>
        <taxon>Actinomycetota</taxon>
        <taxon>Actinomycetes</taxon>
        <taxon>Micrococcales</taxon>
        <taxon>Microbacteriaceae</taxon>
        <taxon>Agromyces</taxon>
    </lineage>
</organism>
<dbReference type="KEGG" id="aarc:G127AT_04340"/>
<reference evidence="3" key="1">
    <citation type="submission" date="2021-03" db="EMBL/GenBank/DDBJ databases">
        <title>Agromyces archimandritus sp. nov., isolated from the cockroach Archimandrita tessellata.</title>
        <authorList>
            <person name="Guzman J."/>
            <person name="Ortuzar M."/>
            <person name="Poehlein A."/>
            <person name="Daniel R."/>
            <person name="Trujillo M."/>
            <person name="Vilcinskas A."/>
        </authorList>
    </citation>
    <scope>NUCLEOTIDE SEQUENCE</scope>
    <source>
        <strain evidence="3">G127AT</strain>
    </source>
</reference>
<evidence type="ECO:0000313" key="3">
    <source>
        <dbReference type="EMBL" id="QTX05451.1"/>
    </source>
</evidence>
<dbReference type="AlphaFoldDB" id="A0A975IQV7"/>
<feature type="transmembrane region" description="Helical" evidence="2">
    <location>
        <begin position="171"/>
        <end position="199"/>
    </location>
</feature>